<keyword evidence="1" id="KW-0678">Repressor</keyword>
<keyword evidence="3" id="KW-0238">DNA-binding</keyword>
<dbReference type="CDD" id="cd05013">
    <property type="entry name" value="SIS_RpiR"/>
    <property type="match status" value="1"/>
</dbReference>
<dbReference type="GO" id="GO:0003700">
    <property type="term" value="F:DNA-binding transcription factor activity"/>
    <property type="evidence" value="ECO:0007669"/>
    <property type="project" value="InterPro"/>
</dbReference>
<dbReference type="InterPro" id="IPR035472">
    <property type="entry name" value="RpiR-like_SIS"/>
</dbReference>
<evidence type="ECO:0000259" key="9">
    <source>
        <dbReference type="PROSITE" id="PS51464"/>
    </source>
</evidence>
<dbReference type="FunFam" id="3.40.50.10490:FF:000027">
    <property type="entry name" value="HTH-type transcriptional regulator rpiR"/>
    <property type="match status" value="1"/>
</dbReference>
<accession>A0A564JB17</accession>
<dbReference type="NCBIfam" id="NF008458">
    <property type="entry name" value="PRK11337.1"/>
    <property type="match status" value="1"/>
</dbReference>
<feature type="domain" description="HTH rpiR-type" evidence="8">
    <location>
        <begin position="19"/>
        <end position="95"/>
    </location>
</feature>
<gene>
    <name evidence="10" type="primary">rpiR_2</name>
    <name evidence="10" type="ORF">SB6408_04632</name>
</gene>
<protein>
    <recommendedName>
        <fullName evidence="6">HTH-type transcriptional regulator RpiR</fullName>
    </recommendedName>
    <alternativeName>
        <fullName evidence="7">Als operon repressor</fullName>
    </alternativeName>
</protein>
<name>A0A564JB17_9ENTR</name>
<dbReference type="InterPro" id="IPR046348">
    <property type="entry name" value="SIS_dom_sf"/>
</dbReference>
<evidence type="ECO:0000256" key="1">
    <source>
        <dbReference type="ARBA" id="ARBA00022491"/>
    </source>
</evidence>
<dbReference type="Pfam" id="PF01418">
    <property type="entry name" value="HTH_6"/>
    <property type="match status" value="1"/>
</dbReference>
<organism evidence="10 11">
    <name type="scientific">Klebsiella spallanzanii</name>
    <dbReference type="NCBI Taxonomy" id="2587528"/>
    <lineage>
        <taxon>Bacteria</taxon>
        <taxon>Pseudomonadati</taxon>
        <taxon>Pseudomonadota</taxon>
        <taxon>Gammaproteobacteria</taxon>
        <taxon>Enterobacterales</taxon>
        <taxon>Enterobacteriaceae</taxon>
        <taxon>Klebsiella/Raoultella group</taxon>
        <taxon>Klebsiella</taxon>
    </lineage>
</organism>
<dbReference type="Pfam" id="PF01380">
    <property type="entry name" value="SIS"/>
    <property type="match status" value="1"/>
</dbReference>
<dbReference type="PROSITE" id="PS51464">
    <property type="entry name" value="SIS"/>
    <property type="match status" value="1"/>
</dbReference>
<evidence type="ECO:0000256" key="6">
    <source>
        <dbReference type="ARBA" id="ARBA00068766"/>
    </source>
</evidence>
<evidence type="ECO:0000256" key="7">
    <source>
        <dbReference type="ARBA" id="ARBA00079823"/>
    </source>
</evidence>
<feature type="domain" description="SIS" evidence="9">
    <location>
        <begin position="139"/>
        <end position="279"/>
    </location>
</feature>
<keyword evidence="4" id="KW-0804">Transcription</keyword>
<dbReference type="GO" id="GO:0097367">
    <property type="term" value="F:carbohydrate derivative binding"/>
    <property type="evidence" value="ECO:0007669"/>
    <property type="project" value="InterPro"/>
</dbReference>
<dbReference type="Gene3D" id="1.10.10.10">
    <property type="entry name" value="Winged helix-like DNA-binding domain superfamily/Winged helix DNA-binding domain"/>
    <property type="match status" value="1"/>
</dbReference>
<evidence type="ECO:0000256" key="4">
    <source>
        <dbReference type="ARBA" id="ARBA00023163"/>
    </source>
</evidence>
<dbReference type="Proteomes" id="UP000318370">
    <property type="component" value="Unassembled WGS sequence"/>
</dbReference>
<dbReference type="InterPro" id="IPR036388">
    <property type="entry name" value="WH-like_DNA-bd_sf"/>
</dbReference>
<dbReference type="PANTHER" id="PTHR30514:SF1">
    <property type="entry name" value="HTH-TYPE TRANSCRIPTIONAL REGULATOR HEXR-RELATED"/>
    <property type="match status" value="1"/>
</dbReference>
<dbReference type="AlphaFoldDB" id="A0A564JB17"/>
<dbReference type="InterPro" id="IPR000281">
    <property type="entry name" value="HTH_RpiR"/>
</dbReference>
<keyword evidence="2" id="KW-0805">Transcription regulation</keyword>
<dbReference type="SUPFAM" id="SSF46689">
    <property type="entry name" value="Homeodomain-like"/>
    <property type="match status" value="1"/>
</dbReference>
<evidence type="ECO:0000313" key="10">
    <source>
        <dbReference type="EMBL" id="VUS54910.1"/>
    </source>
</evidence>
<comment type="function">
    <text evidence="5">Regulatory protein involved in rpiB gene repression. Also involved in als operon repression.</text>
</comment>
<dbReference type="InterPro" id="IPR009057">
    <property type="entry name" value="Homeodomain-like_sf"/>
</dbReference>
<dbReference type="PROSITE" id="PS51071">
    <property type="entry name" value="HTH_RPIR"/>
    <property type="match status" value="1"/>
</dbReference>
<sequence length="301" mass="32825">MDKEKAMSQSESSSLPNGIGLAPWLRMKQEGMTENESRIVEWLLKPGNLSDAPAIKDVAEALSVSEAMIVKVSKLLGFSGFRNLRSALEAYFSQSEQVLPAELSFDEAPQDVVNKVFNITLRTIMEGQSIVNVDEIHRAARFFAQANQRDLYGAGGSNAICADVQHKFLRIGVRCQTYPDAHIMMMSASLLKEGDVVLVVSHSGRTSDIKSAVELAKKNGAKIICITHSYHSPIAKLSDFIICSPAPETPLLGRNASARILQLTLLDAFFVSVAQLDIEQANLNMQKTGAIVNFFSPGALK</sequence>
<dbReference type="GO" id="GO:1901135">
    <property type="term" value="P:carbohydrate derivative metabolic process"/>
    <property type="evidence" value="ECO:0007669"/>
    <property type="project" value="InterPro"/>
</dbReference>
<dbReference type="InterPro" id="IPR047640">
    <property type="entry name" value="RpiR-like"/>
</dbReference>
<dbReference type="InterPro" id="IPR001347">
    <property type="entry name" value="SIS_dom"/>
</dbReference>
<dbReference type="EMBL" id="CABGHF010000009">
    <property type="protein sequence ID" value="VUS54910.1"/>
    <property type="molecule type" value="Genomic_DNA"/>
</dbReference>
<dbReference type="Gene3D" id="3.40.50.10490">
    <property type="entry name" value="Glucose-6-phosphate isomerase like protein, domain 1"/>
    <property type="match status" value="1"/>
</dbReference>
<dbReference type="SUPFAM" id="SSF53697">
    <property type="entry name" value="SIS domain"/>
    <property type="match status" value="1"/>
</dbReference>
<dbReference type="PANTHER" id="PTHR30514">
    <property type="entry name" value="GLUCOKINASE"/>
    <property type="match status" value="1"/>
</dbReference>
<evidence type="ECO:0000313" key="11">
    <source>
        <dbReference type="Proteomes" id="UP000318370"/>
    </source>
</evidence>
<evidence type="ECO:0000256" key="2">
    <source>
        <dbReference type="ARBA" id="ARBA00023015"/>
    </source>
</evidence>
<reference evidence="10 11" key="1">
    <citation type="submission" date="2019-07" db="EMBL/GenBank/DDBJ databases">
        <authorList>
            <person name="Brisse S."/>
            <person name="Rodrigues C."/>
            <person name="Thorpe H."/>
        </authorList>
    </citation>
    <scope>NUCLEOTIDE SEQUENCE [LARGE SCALE GENOMIC DNA]</scope>
    <source>
        <strain evidence="10">SB6408</strain>
    </source>
</reference>
<evidence type="ECO:0000259" key="8">
    <source>
        <dbReference type="PROSITE" id="PS51071"/>
    </source>
</evidence>
<evidence type="ECO:0000256" key="3">
    <source>
        <dbReference type="ARBA" id="ARBA00023125"/>
    </source>
</evidence>
<proteinExistence type="predicted"/>
<evidence type="ECO:0000256" key="5">
    <source>
        <dbReference type="ARBA" id="ARBA00055469"/>
    </source>
</evidence>
<dbReference type="FunFam" id="1.10.10.10:FF:000323">
    <property type="entry name" value="HTH-type transcriptional regulator rpiR"/>
    <property type="match status" value="1"/>
</dbReference>
<dbReference type="GO" id="GO:0003677">
    <property type="term" value="F:DNA binding"/>
    <property type="evidence" value="ECO:0007669"/>
    <property type="project" value="UniProtKB-KW"/>
</dbReference>